<protein>
    <submittedName>
        <fullName evidence="2">Uncharacterized protein LOC142175909</fullName>
    </submittedName>
</protein>
<gene>
    <name evidence="2" type="primary">LOC142175909</name>
</gene>
<proteinExistence type="predicted"/>
<sequence>MEDFLTAEDYELWIILNRGPLIPTKQNEQDNAKAKNILICGLGPNEYNRISACSNAKEIQDVLQTTHEGTNQVKRSRIELLMRYYELFSMEESEPIQEMMTKFTIIINKLKSLGKEPKATVIQEAKELDKISLDELIGNLKTHEMRNLELRKEKPKREKALVLKATEEDESENDNLDIAIFAKFKKFMKNSRNAPKRESNSKPKKADKSLYDGCYMCNKMDHIVKDYPMREIEWKKERA</sequence>
<organism evidence="1 2">
    <name type="scientific">Nicotiana tabacum</name>
    <name type="common">Common tobacco</name>
    <dbReference type="NCBI Taxonomy" id="4097"/>
    <lineage>
        <taxon>Eukaryota</taxon>
        <taxon>Viridiplantae</taxon>
        <taxon>Streptophyta</taxon>
        <taxon>Embryophyta</taxon>
        <taxon>Tracheophyta</taxon>
        <taxon>Spermatophyta</taxon>
        <taxon>Magnoliopsida</taxon>
        <taxon>eudicotyledons</taxon>
        <taxon>Gunneridae</taxon>
        <taxon>Pentapetalae</taxon>
        <taxon>asterids</taxon>
        <taxon>lamiids</taxon>
        <taxon>Solanales</taxon>
        <taxon>Solanaceae</taxon>
        <taxon>Nicotianoideae</taxon>
        <taxon>Nicotianeae</taxon>
        <taxon>Nicotiana</taxon>
    </lineage>
</organism>
<dbReference type="RefSeq" id="XP_075099018.1">
    <property type="nucleotide sequence ID" value="XM_075242917.1"/>
</dbReference>
<accession>A0AC58TP64</accession>
<keyword evidence="1" id="KW-1185">Reference proteome</keyword>
<evidence type="ECO:0000313" key="2">
    <source>
        <dbReference type="RefSeq" id="XP_075099018.1"/>
    </source>
</evidence>
<reference evidence="1" key="1">
    <citation type="journal article" date="2014" name="Nat. Commun.">
        <title>The tobacco genome sequence and its comparison with those of tomato and potato.</title>
        <authorList>
            <person name="Sierro N."/>
            <person name="Battey J.N."/>
            <person name="Ouadi S."/>
            <person name="Bakaher N."/>
            <person name="Bovet L."/>
            <person name="Willig A."/>
            <person name="Goepfert S."/>
            <person name="Peitsch M.C."/>
            <person name="Ivanov N.V."/>
        </authorList>
    </citation>
    <scope>NUCLEOTIDE SEQUENCE [LARGE SCALE GENOMIC DNA]</scope>
</reference>
<reference evidence="2" key="2">
    <citation type="submission" date="2025-08" db="UniProtKB">
        <authorList>
            <consortium name="RefSeq"/>
        </authorList>
    </citation>
    <scope>IDENTIFICATION</scope>
    <source>
        <tissue evidence="2">Leaf</tissue>
    </source>
</reference>
<evidence type="ECO:0000313" key="1">
    <source>
        <dbReference type="Proteomes" id="UP000790787"/>
    </source>
</evidence>
<dbReference type="Proteomes" id="UP000790787">
    <property type="component" value="Chromosome 22"/>
</dbReference>
<name>A0AC58TP64_TOBAC</name>